<comment type="catalytic activity">
    <reaction evidence="7">
        <text>cob(II)yrinate + 2 L-glutamine + 2 ATP + 2 H2O = cob(II)yrinate a,c diamide + 2 L-glutamate + 2 ADP + 2 phosphate + 2 H(+)</text>
        <dbReference type="Rhea" id="RHEA:26289"/>
        <dbReference type="ChEBI" id="CHEBI:15377"/>
        <dbReference type="ChEBI" id="CHEBI:15378"/>
        <dbReference type="ChEBI" id="CHEBI:29985"/>
        <dbReference type="ChEBI" id="CHEBI:30616"/>
        <dbReference type="ChEBI" id="CHEBI:43474"/>
        <dbReference type="ChEBI" id="CHEBI:58359"/>
        <dbReference type="ChEBI" id="CHEBI:58537"/>
        <dbReference type="ChEBI" id="CHEBI:58894"/>
        <dbReference type="ChEBI" id="CHEBI:456216"/>
        <dbReference type="EC" id="6.3.5.11"/>
    </reaction>
</comment>
<name>A0ABR6TIQ1_9FIRM</name>
<dbReference type="CDD" id="cd05388">
    <property type="entry name" value="CobB_N"/>
    <property type="match status" value="1"/>
</dbReference>
<reference evidence="10 11" key="1">
    <citation type="submission" date="2020-05" db="EMBL/GenBank/DDBJ databases">
        <title>Draft genome of xy-202 and genomic insight in genome of the genus Peptostreptococcus.</title>
        <authorList>
            <person name="Zhang Z."/>
        </authorList>
    </citation>
    <scope>NUCLEOTIDE SEQUENCE [LARGE SCALE GENOMIC DNA]</scope>
    <source>
        <strain evidence="10 11">DSM 27025</strain>
    </source>
</reference>
<evidence type="ECO:0000259" key="9">
    <source>
        <dbReference type="Pfam" id="PF07685"/>
    </source>
</evidence>
<dbReference type="InterPro" id="IPR029062">
    <property type="entry name" value="Class_I_gatase-like"/>
</dbReference>
<proteinExistence type="inferred from homology"/>
<dbReference type="SUPFAM" id="SSF52540">
    <property type="entry name" value="P-loop containing nucleoside triphosphate hydrolases"/>
    <property type="match status" value="1"/>
</dbReference>
<keyword evidence="2 7" id="KW-0436">Ligase</keyword>
<feature type="domain" description="CobB/CobQ-like glutamine amidotransferase" evidence="9">
    <location>
        <begin position="253"/>
        <end position="445"/>
    </location>
</feature>
<evidence type="ECO:0000256" key="2">
    <source>
        <dbReference type="ARBA" id="ARBA00022598"/>
    </source>
</evidence>
<dbReference type="InterPro" id="IPR011698">
    <property type="entry name" value="GATase_3"/>
</dbReference>
<gene>
    <name evidence="7" type="primary">cbiA</name>
    <name evidence="10" type="ORF">HLB29_01185</name>
</gene>
<evidence type="ECO:0000313" key="11">
    <source>
        <dbReference type="Proteomes" id="UP000713904"/>
    </source>
</evidence>
<dbReference type="InterPro" id="IPR004484">
    <property type="entry name" value="CbiA/CobB_synth"/>
</dbReference>
<dbReference type="HAMAP" id="MF_00027">
    <property type="entry name" value="CobB_CbiA"/>
    <property type="match status" value="1"/>
</dbReference>
<feature type="domain" description="CobQ/CobB/MinD/ParA nucleotide binding" evidence="8">
    <location>
        <begin position="4"/>
        <end position="190"/>
    </location>
</feature>
<evidence type="ECO:0000256" key="1">
    <source>
        <dbReference type="ARBA" id="ARBA00001946"/>
    </source>
</evidence>
<dbReference type="Gene3D" id="3.40.50.300">
    <property type="entry name" value="P-loop containing nucleotide triphosphate hydrolases"/>
    <property type="match status" value="2"/>
</dbReference>
<evidence type="ECO:0000259" key="8">
    <source>
        <dbReference type="Pfam" id="PF01656"/>
    </source>
</evidence>
<evidence type="ECO:0000313" key="10">
    <source>
        <dbReference type="EMBL" id="MBC2575296.1"/>
    </source>
</evidence>
<comment type="pathway">
    <text evidence="7">Cofactor biosynthesis; adenosylcobalamin biosynthesis; cob(II)yrinate a,c-diamide from sirohydrochlorin (anaerobic route): step 10/10.</text>
</comment>
<dbReference type="Pfam" id="PF01656">
    <property type="entry name" value="CbiA"/>
    <property type="match status" value="1"/>
</dbReference>
<dbReference type="Gene3D" id="3.40.50.880">
    <property type="match status" value="1"/>
</dbReference>
<dbReference type="PANTHER" id="PTHR43873">
    <property type="entry name" value="COBYRINATE A,C-DIAMIDE SYNTHASE"/>
    <property type="match status" value="1"/>
</dbReference>
<comment type="function">
    <text evidence="7">Catalyzes the ATP-dependent amidation of the two carboxylate groups at positions a and c of cobyrinate, using either L-glutamine or ammonia as the nitrogen source.</text>
</comment>
<evidence type="ECO:0000256" key="7">
    <source>
        <dbReference type="HAMAP-Rule" id="MF_00027"/>
    </source>
</evidence>
<protein>
    <recommendedName>
        <fullName evidence="7">Cobyrinate a,c-diamide synthase</fullName>
        <ecNumber evidence="7">6.3.5.11</ecNumber>
    </recommendedName>
    <alternativeName>
        <fullName evidence="7">Cobyrinic acid a,c-diamide synthetase</fullName>
    </alternativeName>
</protein>
<comment type="domain">
    <text evidence="7">Comprises of two domains. The C-terminal domain contains the binding site for glutamine and catalyzes the hydrolysis of this substrate to glutamate and ammonia. The N-terminal domain is anticipated to bind ATP and cobyrinate and catalyzes the ultimate synthesis of the diamide product. The ammonia produced via the glutaminase domain is probably translocated to the adjacent domain via a molecular tunnel, where it reacts with an activated intermediate.</text>
</comment>
<evidence type="ECO:0000256" key="5">
    <source>
        <dbReference type="ARBA" id="ARBA00022842"/>
    </source>
</evidence>
<dbReference type="Pfam" id="PF07685">
    <property type="entry name" value="GATase_3"/>
    <property type="match status" value="1"/>
</dbReference>
<feature type="active site" description="Nucleophile" evidence="7">
    <location>
        <position position="335"/>
    </location>
</feature>
<feature type="site" description="Increases nucleophilicity of active site Cys" evidence="7">
    <location>
        <position position="439"/>
    </location>
</feature>
<comment type="similarity">
    <text evidence="7">Belongs to the CobB/CbiA family.</text>
</comment>
<dbReference type="PANTHER" id="PTHR43873:SF1">
    <property type="entry name" value="COBYRINATE A,C-DIAMIDE SYNTHASE"/>
    <property type="match status" value="1"/>
</dbReference>
<dbReference type="CDD" id="cd03130">
    <property type="entry name" value="GATase1_CobB"/>
    <property type="match status" value="1"/>
</dbReference>
<dbReference type="Proteomes" id="UP000713904">
    <property type="component" value="Unassembled WGS sequence"/>
</dbReference>
<dbReference type="NCBIfam" id="NF002204">
    <property type="entry name" value="PRK01077.1"/>
    <property type="match status" value="1"/>
</dbReference>
<keyword evidence="11" id="KW-1185">Reference proteome</keyword>
<dbReference type="NCBIfam" id="TIGR00379">
    <property type="entry name" value="cobB"/>
    <property type="match status" value="1"/>
</dbReference>
<keyword evidence="6 7" id="KW-0315">Glutamine amidotransferase</keyword>
<organism evidence="10 11">
    <name type="scientific">Peptostreptococcus canis</name>
    <dbReference type="NCBI Taxonomy" id="1159213"/>
    <lineage>
        <taxon>Bacteria</taxon>
        <taxon>Bacillati</taxon>
        <taxon>Bacillota</taxon>
        <taxon>Clostridia</taxon>
        <taxon>Peptostreptococcales</taxon>
        <taxon>Peptostreptococcaceae</taxon>
        <taxon>Peptostreptococcus</taxon>
    </lineage>
</organism>
<evidence type="ECO:0000256" key="4">
    <source>
        <dbReference type="ARBA" id="ARBA00022840"/>
    </source>
</evidence>
<evidence type="ECO:0000256" key="3">
    <source>
        <dbReference type="ARBA" id="ARBA00022741"/>
    </source>
</evidence>
<dbReference type="SUPFAM" id="SSF52317">
    <property type="entry name" value="Class I glutamine amidotransferase-like"/>
    <property type="match status" value="1"/>
</dbReference>
<dbReference type="EC" id="6.3.5.11" evidence="7"/>
<comment type="cofactor">
    <cofactor evidence="1 7">
        <name>Mg(2+)</name>
        <dbReference type="ChEBI" id="CHEBI:18420"/>
    </cofactor>
</comment>
<comment type="caution">
    <text evidence="10">The sequence shown here is derived from an EMBL/GenBank/DDBJ whole genome shotgun (WGS) entry which is preliminary data.</text>
</comment>
<evidence type="ECO:0000256" key="6">
    <source>
        <dbReference type="ARBA" id="ARBA00022962"/>
    </source>
</evidence>
<keyword evidence="4 7" id="KW-0067">ATP-binding</keyword>
<keyword evidence="3 7" id="KW-0547">Nucleotide-binding</keyword>
<dbReference type="InterPro" id="IPR002586">
    <property type="entry name" value="CobQ/CobB/MinD/ParA_Nub-bd_dom"/>
</dbReference>
<dbReference type="RefSeq" id="WP_185623332.1">
    <property type="nucleotide sequence ID" value="NZ_JABGBW010000001.1"/>
</dbReference>
<keyword evidence="7" id="KW-0169">Cobalamin biosynthesis</keyword>
<accession>A0ABR6TIQ1</accession>
<sequence>MKKIVIAGSKSGVGKTSISLGLMKILIRRGKLVQPFKVGPDYIDPMYHRFITGEYSKNLDSYMLDDEQIKFVFKNASMNKDISLIEGVMGLYDGVGTSINKCSTSSISKILKAPVILVIDGKSMGASAAAMVLGYKLLDKDVDIVGVIVNNVNSERHYKILKESIEKYCAIEVLGYLPNNKDIELPSRHLGLLPNDEVNDLETRIERLADMMESYVDIDRIIELSESEMINSSFELNMFIEDPEVIELGRGKKIAMAYDKAFNFYYSDNIDLLEKIGVEIIRFSPLEDKKLPEADLIYFGGGFPEVFAKELENNIEMRKSIKKAHDKKIPIYAECGGLMYLGEYLVDIHGNKYEMVGALSGYSQMTDSLKRFGYCVAVSKNDNLISYKGQEICGHEFHHSVFHSDTDTAFTFKKIDNDKVIDEWEGGYYVNNTLATYQHIHFYNNLSIVCYLLSNVK</sequence>
<keyword evidence="5 7" id="KW-0460">Magnesium</keyword>
<dbReference type="EMBL" id="JABGBW010000001">
    <property type="protein sequence ID" value="MBC2575296.1"/>
    <property type="molecule type" value="Genomic_DNA"/>
</dbReference>
<dbReference type="InterPro" id="IPR027417">
    <property type="entry name" value="P-loop_NTPase"/>
</dbReference>
<comment type="miscellaneous">
    <text evidence="7">The a and c carboxylates of cobyrinate are activated for nucleophilic attack via formation of a phosphorylated intermediate by ATP. CbiA catalyzes first the amidation of the c-carboxylate, and then that of the a-carboxylate.</text>
</comment>
<dbReference type="PROSITE" id="PS51274">
    <property type="entry name" value="GATASE_COBBQ"/>
    <property type="match status" value="1"/>
</dbReference>